<comment type="subcellular location">
    <subcellularLocation>
        <location evidence="1">Secreted</location>
    </subcellularLocation>
</comment>
<feature type="domain" description="Thyroglobulin type-1" evidence="7">
    <location>
        <begin position="81"/>
        <end position="139"/>
    </location>
</feature>
<dbReference type="SMART" id="SM00211">
    <property type="entry name" value="TY"/>
    <property type="match status" value="2"/>
</dbReference>
<feature type="domain" description="Thyroglobulin type-1" evidence="7">
    <location>
        <begin position="21"/>
        <end position="72"/>
    </location>
</feature>
<dbReference type="SUPFAM" id="SSF57610">
    <property type="entry name" value="Thyroglobulin type-1 domain"/>
    <property type="match status" value="2"/>
</dbReference>
<feature type="signal peptide" evidence="6">
    <location>
        <begin position="1"/>
        <end position="20"/>
    </location>
</feature>
<dbReference type="InterPro" id="IPR036857">
    <property type="entry name" value="Thyroglobulin_1_sf"/>
</dbReference>
<dbReference type="InterPro" id="IPR000716">
    <property type="entry name" value="Thyroglobulin_1"/>
</dbReference>
<organism evidence="8">
    <name type="scientific">Latrodectus hesperus</name>
    <name type="common">Western black widow spider</name>
    <dbReference type="NCBI Taxonomy" id="256737"/>
    <lineage>
        <taxon>Eukaryota</taxon>
        <taxon>Metazoa</taxon>
        <taxon>Ecdysozoa</taxon>
        <taxon>Arthropoda</taxon>
        <taxon>Chelicerata</taxon>
        <taxon>Arachnida</taxon>
        <taxon>Araneae</taxon>
        <taxon>Araneomorphae</taxon>
        <taxon>Entelegynae</taxon>
        <taxon>Araneoidea</taxon>
        <taxon>Theridiidae</taxon>
        <taxon>Latrodectus</taxon>
    </lineage>
</organism>
<dbReference type="PANTHER" id="PTHR12352">
    <property type="entry name" value="SECRETED MODULAR CALCIUM-BINDING PROTEIN"/>
    <property type="match status" value="1"/>
</dbReference>
<comment type="caution">
    <text evidence="5">Lacks conserved residue(s) required for the propagation of feature annotation.</text>
</comment>
<name>J7FXP5_LATHE</name>
<sequence>MKFIASVLALSAICLAGALAATDCQEHRERELKSNSKVKLIPKCTEEGDYEALQCFEGSPFCMCWRPDGSHITDPSLKLKTCSCIAHRDRVSQTHLIGNYKPQCEQDGSYSRTQCHGGMGYCWCVDEHGQKVNKDLNDC</sequence>
<dbReference type="PANTHER" id="PTHR12352:SF3">
    <property type="entry name" value="NIDOGEN-2"/>
    <property type="match status" value="1"/>
</dbReference>
<dbReference type="AlphaFoldDB" id="J7FXP5"/>
<keyword evidence="3" id="KW-0677">Repeat</keyword>
<evidence type="ECO:0000259" key="7">
    <source>
        <dbReference type="PROSITE" id="PS51162"/>
    </source>
</evidence>
<evidence type="ECO:0000256" key="1">
    <source>
        <dbReference type="ARBA" id="ARBA00004613"/>
    </source>
</evidence>
<dbReference type="CDD" id="cd00191">
    <property type="entry name" value="TY"/>
    <property type="match status" value="2"/>
</dbReference>
<keyword evidence="2" id="KW-0964">Secreted</keyword>
<protein>
    <recommendedName>
        <fullName evidence="7">Thyroglobulin type-1 domain-containing protein</fullName>
    </recommendedName>
</protein>
<feature type="disulfide bond" evidence="5">
    <location>
        <begin position="115"/>
        <end position="122"/>
    </location>
</feature>
<proteinExistence type="evidence at transcript level"/>
<evidence type="ECO:0000256" key="3">
    <source>
        <dbReference type="ARBA" id="ARBA00022737"/>
    </source>
</evidence>
<dbReference type="Gene3D" id="4.10.800.10">
    <property type="entry name" value="Thyroglobulin type-1"/>
    <property type="match status" value="2"/>
</dbReference>
<dbReference type="GO" id="GO:0005615">
    <property type="term" value="C:extracellular space"/>
    <property type="evidence" value="ECO:0007669"/>
    <property type="project" value="TreeGrafter"/>
</dbReference>
<dbReference type="PROSITE" id="PS51162">
    <property type="entry name" value="THYROGLOBULIN_1_2"/>
    <property type="match status" value="2"/>
</dbReference>
<evidence type="ECO:0000256" key="2">
    <source>
        <dbReference type="ARBA" id="ARBA00022525"/>
    </source>
</evidence>
<feature type="chain" id="PRO_5003792241" description="Thyroglobulin type-1 domain-containing protein" evidence="6">
    <location>
        <begin position="21"/>
        <end position="139"/>
    </location>
</feature>
<accession>J7FXP5</accession>
<keyword evidence="4 5" id="KW-1015">Disulfide bond</keyword>
<evidence type="ECO:0000256" key="5">
    <source>
        <dbReference type="PROSITE-ProRule" id="PRU00500"/>
    </source>
</evidence>
<dbReference type="PROSITE" id="PS00484">
    <property type="entry name" value="THYROGLOBULIN_1_1"/>
    <property type="match status" value="1"/>
</dbReference>
<reference evidence="8" key="1">
    <citation type="journal article" date="2012" name="J. Biol. Chem.">
        <title>Spider glue proteins have distinct architectures compared with traditional spidroin family members.</title>
        <authorList>
            <person name="Vasanthavada K."/>
            <person name="Hu X."/>
            <person name="Tuton-Blasingame T."/>
            <person name="Hsia Y."/>
            <person name="Sampath S."/>
            <person name="Pacheco R."/>
            <person name="Freeark J."/>
            <person name="Falick A.M."/>
            <person name="Tang S."/>
            <person name="Fong J."/>
            <person name="Kohler K."/>
            <person name="La Mattina-Hawkins C."/>
            <person name="Vierra C."/>
        </authorList>
    </citation>
    <scope>NUCLEOTIDE SEQUENCE</scope>
</reference>
<evidence type="ECO:0000313" key="8">
    <source>
        <dbReference type="EMBL" id="AFP57557.1"/>
    </source>
</evidence>
<dbReference type="InterPro" id="IPR051950">
    <property type="entry name" value="Dev_reg/Prot_inhib"/>
</dbReference>
<dbReference type="Pfam" id="PF00086">
    <property type="entry name" value="Thyroglobulin_1"/>
    <property type="match status" value="2"/>
</dbReference>
<evidence type="ECO:0000256" key="6">
    <source>
        <dbReference type="SAM" id="SignalP"/>
    </source>
</evidence>
<dbReference type="EMBL" id="JX262187">
    <property type="protein sequence ID" value="AFP57557.1"/>
    <property type="molecule type" value="mRNA"/>
</dbReference>
<keyword evidence="6" id="KW-0732">Signal</keyword>
<evidence type="ECO:0000256" key="4">
    <source>
        <dbReference type="ARBA" id="ARBA00023157"/>
    </source>
</evidence>
<feature type="disulfide bond" evidence="5">
    <location>
        <begin position="55"/>
        <end position="62"/>
    </location>
</feature>